<evidence type="ECO:0000256" key="6">
    <source>
        <dbReference type="ARBA" id="ARBA00022906"/>
    </source>
</evidence>
<comment type="caution">
    <text evidence="11">The sequence shown here is derived from an EMBL/GenBank/DDBJ whole genome shotgun (WGS) entry which is preliminary data.</text>
</comment>
<dbReference type="PROSITE" id="PS50893">
    <property type="entry name" value="ABC_TRANSPORTER_2"/>
    <property type="match status" value="1"/>
</dbReference>
<keyword evidence="8" id="KW-0406">Ion transport</keyword>
<dbReference type="PANTHER" id="PTHR42734:SF9">
    <property type="entry name" value="ZINC IMPORT ATP-BINDING PROTEIN ZNUC"/>
    <property type="match status" value="1"/>
</dbReference>
<dbReference type="InterPro" id="IPR003439">
    <property type="entry name" value="ABC_transporter-like_ATP-bd"/>
</dbReference>
<dbReference type="InterPro" id="IPR027417">
    <property type="entry name" value="P-loop_NTPase"/>
</dbReference>
<evidence type="ECO:0000256" key="1">
    <source>
        <dbReference type="ARBA" id="ARBA00022448"/>
    </source>
</evidence>
<dbReference type="InterPro" id="IPR050153">
    <property type="entry name" value="Metal_Ion_Import_ABC"/>
</dbReference>
<dbReference type="PANTHER" id="PTHR42734">
    <property type="entry name" value="METAL TRANSPORT SYSTEM ATP-BINDING PROTEIN TM_0124-RELATED"/>
    <property type="match status" value="1"/>
</dbReference>
<evidence type="ECO:0000256" key="8">
    <source>
        <dbReference type="ARBA" id="ARBA00023065"/>
    </source>
</evidence>
<dbReference type="SMART" id="SM00382">
    <property type="entry name" value="AAA"/>
    <property type="match status" value="1"/>
</dbReference>
<evidence type="ECO:0000256" key="3">
    <source>
        <dbReference type="ARBA" id="ARBA00022741"/>
    </source>
</evidence>
<dbReference type="GO" id="GO:0010043">
    <property type="term" value="P:response to zinc ion"/>
    <property type="evidence" value="ECO:0007669"/>
    <property type="project" value="TreeGrafter"/>
</dbReference>
<dbReference type="FunFam" id="3.40.50.300:FF:000392">
    <property type="entry name" value="Zinc import ATP-binding protein ZnuC"/>
    <property type="match status" value="1"/>
</dbReference>
<dbReference type="NCBIfam" id="NF007090">
    <property type="entry name" value="PRK09544.1"/>
    <property type="match status" value="1"/>
</dbReference>
<keyword evidence="6" id="KW-0864">Zinc transport</keyword>
<accession>A0A370DBQ2</accession>
<evidence type="ECO:0000259" key="10">
    <source>
        <dbReference type="PROSITE" id="PS50893"/>
    </source>
</evidence>
<evidence type="ECO:0000313" key="12">
    <source>
        <dbReference type="Proteomes" id="UP000255508"/>
    </source>
</evidence>
<evidence type="ECO:0000256" key="4">
    <source>
        <dbReference type="ARBA" id="ARBA00022833"/>
    </source>
</evidence>
<dbReference type="Pfam" id="PF00005">
    <property type="entry name" value="ABC_tran"/>
    <property type="match status" value="1"/>
</dbReference>
<proteinExistence type="predicted"/>
<dbReference type="InterPro" id="IPR003593">
    <property type="entry name" value="AAA+_ATPase"/>
</dbReference>
<dbReference type="GO" id="GO:0005524">
    <property type="term" value="F:ATP binding"/>
    <property type="evidence" value="ECO:0007669"/>
    <property type="project" value="UniProtKB-KW"/>
</dbReference>
<dbReference type="EMBL" id="QFXD01000325">
    <property type="protein sequence ID" value="RDH81804.1"/>
    <property type="molecule type" value="Genomic_DNA"/>
</dbReference>
<keyword evidence="7" id="KW-1278">Translocase</keyword>
<keyword evidence="1" id="KW-0813">Transport</keyword>
<protein>
    <submittedName>
        <fullName evidence="11">Zinc ABC transporter ATP-binding protein ZnuC</fullName>
    </submittedName>
</protein>
<keyword evidence="4" id="KW-0862">Zinc</keyword>
<dbReference type="SUPFAM" id="SSF52540">
    <property type="entry name" value="P-loop containing nucleoside triphosphate hydrolases"/>
    <property type="match status" value="1"/>
</dbReference>
<dbReference type="InterPro" id="IPR017871">
    <property type="entry name" value="ABC_transporter-like_CS"/>
</dbReference>
<gene>
    <name evidence="11" type="ORF">DIZ79_18295</name>
</gene>
<keyword evidence="2" id="KW-1003">Cell membrane</keyword>
<name>A0A370DBQ2_9GAMM</name>
<reference evidence="11 12" key="1">
    <citation type="journal article" date="2018" name="ISME J.">
        <title>Endosymbiont genomes yield clues of tubeworm success.</title>
        <authorList>
            <person name="Li Y."/>
            <person name="Liles M.R."/>
            <person name="Halanych K.M."/>
        </authorList>
    </citation>
    <scope>NUCLEOTIDE SEQUENCE [LARGE SCALE GENOMIC DNA]</scope>
    <source>
        <strain evidence="11">A1422</strain>
    </source>
</reference>
<keyword evidence="9" id="KW-0472">Membrane</keyword>
<evidence type="ECO:0000256" key="7">
    <source>
        <dbReference type="ARBA" id="ARBA00022967"/>
    </source>
</evidence>
<feature type="domain" description="ABC transporter" evidence="10">
    <location>
        <begin position="8"/>
        <end position="223"/>
    </location>
</feature>
<dbReference type="AlphaFoldDB" id="A0A370DBQ2"/>
<keyword evidence="3" id="KW-0547">Nucleotide-binding</keyword>
<evidence type="ECO:0000256" key="2">
    <source>
        <dbReference type="ARBA" id="ARBA00022475"/>
    </source>
</evidence>
<organism evidence="11 12">
    <name type="scientific">endosymbiont of Lamellibrachia luymesi</name>
    <dbReference type="NCBI Taxonomy" id="2200907"/>
    <lineage>
        <taxon>Bacteria</taxon>
        <taxon>Pseudomonadati</taxon>
        <taxon>Pseudomonadota</taxon>
        <taxon>Gammaproteobacteria</taxon>
        <taxon>sulfur-oxidizing symbionts</taxon>
    </lineage>
</organism>
<keyword evidence="5 11" id="KW-0067">ATP-binding</keyword>
<sequence length="257" mass="27756">MAERDLLLEADGVCMAFGGREVLRHVDLVLHRGEILTLIGPNGSGKSTLVRLLLGLLTPTAGALRRADGLRIGYMPQKLQVDEVLPLSVARFLTLTGRYAKEKVAAALREVGADHVSDHPLQSVSGGELQRVLLARALLREPDLLVLDEPVQGVDVNGQVALYNLIGRIREQRGCGILMVSHDLHLVMAATDRVLCLNHHVCCSGTPEVVTRHPAYLDLFGGAAFAVYSHHHDHAHDLHGNVIPGDEAHCETGDSDG</sequence>
<evidence type="ECO:0000256" key="9">
    <source>
        <dbReference type="ARBA" id="ARBA00023136"/>
    </source>
</evidence>
<dbReference type="PROSITE" id="PS00211">
    <property type="entry name" value="ABC_TRANSPORTER_1"/>
    <property type="match status" value="1"/>
</dbReference>
<evidence type="ECO:0000256" key="5">
    <source>
        <dbReference type="ARBA" id="ARBA00022840"/>
    </source>
</evidence>
<dbReference type="GO" id="GO:0016887">
    <property type="term" value="F:ATP hydrolysis activity"/>
    <property type="evidence" value="ECO:0007669"/>
    <property type="project" value="InterPro"/>
</dbReference>
<evidence type="ECO:0000313" key="11">
    <source>
        <dbReference type="EMBL" id="RDH81804.1"/>
    </source>
</evidence>
<dbReference type="Proteomes" id="UP000255508">
    <property type="component" value="Unassembled WGS sequence"/>
</dbReference>
<dbReference type="GO" id="GO:0006829">
    <property type="term" value="P:zinc ion transport"/>
    <property type="evidence" value="ECO:0007669"/>
    <property type="project" value="UniProtKB-KW"/>
</dbReference>
<dbReference type="Gene3D" id="3.40.50.300">
    <property type="entry name" value="P-loop containing nucleotide triphosphate hydrolases"/>
    <property type="match status" value="1"/>
</dbReference>